<feature type="compositionally biased region" description="Low complexity" evidence="2">
    <location>
        <begin position="511"/>
        <end position="522"/>
    </location>
</feature>
<feature type="coiled-coil region" evidence="1">
    <location>
        <begin position="915"/>
        <end position="942"/>
    </location>
</feature>
<evidence type="ECO:0000256" key="1">
    <source>
        <dbReference type="SAM" id="Coils"/>
    </source>
</evidence>
<feature type="coiled-coil region" evidence="1">
    <location>
        <begin position="783"/>
        <end position="810"/>
    </location>
</feature>
<feature type="coiled-coil region" evidence="1">
    <location>
        <begin position="325"/>
        <end position="359"/>
    </location>
</feature>
<feature type="region of interest" description="Disordered" evidence="2">
    <location>
        <begin position="636"/>
        <end position="659"/>
    </location>
</feature>
<dbReference type="EMBL" id="AEYI02001020">
    <property type="protein sequence ID" value="KFG42432.1"/>
    <property type="molecule type" value="Genomic_DNA"/>
</dbReference>
<feature type="compositionally biased region" description="Low complexity" evidence="2">
    <location>
        <begin position="146"/>
        <end position="165"/>
    </location>
</feature>
<organism evidence="3 4">
    <name type="scientific">Toxoplasma gondii p89</name>
    <dbReference type="NCBI Taxonomy" id="943119"/>
    <lineage>
        <taxon>Eukaryota</taxon>
        <taxon>Sar</taxon>
        <taxon>Alveolata</taxon>
        <taxon>Apicomplexa</taxon>
        <taxon>Conoidasida</taxon>
        <taxon>Coccidia</taxon>
        <taxon>Eucoccidiorida</taxon>
        <taxon>Eimeriorina</taxon>
        <taxon>Sarcocystidae</taxon>
        <taxon>Toxoplasma</taxon>
    </lineage>
</organism>
<name>A0A086KDG4_TOXGO</name>
<dbReference type="Proteomes" id="UP000028828">
    <property type="component" value="Unassembled WGS sequence"/>
</dbReference>
<keyword evidence="1" id="KW-0175">Coiled coil</keyword>
<feature type="compositionally biased region" description="Polar residues" evidence="2">
    <location>
        <begin position="222"/>
        <end position="232"/>
    </location>
</feature>
<evidence type="ECO:0000256" key="2">
    <source>
        <dbReference type="SAM" id="MobiDB-lite"/>
    </source>
</evidence>
<feature type="compositionally biased region" description="Basic and acidic residues" evidence="2">
    <location>
        <begin position="842"/>
        <end position="870"/>
    </location>
</feature>
<protein>
    <submittedName>
        <fullName evidence="3">Uncharacterized protein</fullName>
    </submittedName>
</protein>
<feature type="region of interest" description="Disordered" evidence="2">
    <location>
        <begin position="278"/>
        <end position="309"/>
    </location>
</feature>
<feature type="region of interest" description="Disordered" evidence="2">
    <location>
        <begin position="842"/>
        <end position="887"/>
    </location>
</feature>
<feature type="region of interest" description="Disordered" evidence="2">
    <location>
        <begin position="1"/>
        <end position="63"/>
    </location>
</feature>
<reference evidence="3 4" key="1">
    <citation type="submission" date="2014-03" db="EMBL/GenBank/DDBJ databases">
        <authorList>
            <person name="Sibley D."/>
            <person name="Venepally P."/>
            <person name="Karamycheva S."/>
            <person name="Hadjithomas M."/>
            <person name="Khan A."/>
            <person name="Brunk B."/>
            <person name="Roos D."/>
            <person name="Caler E."/>
            <person name="Lorenzi H."/>
        </authorList>
    </citation>
    <scope>NUCLEOTIDE SEQUENCE [LARGE SCALE GENOMIC DNA]</scope>
    <source>
        <strain evidence="4">p89</strain>
    </source>
</reference>
<sequence>MASTRPGATLRNLLYPGTPREVEGHTPPSVPPQAPLYPAGNIDSGSYHAASMSAPYSPRHVSKHPTLPARAVRFASQRCYRNYSPPPSSQTETPADTPEPPSPLLAPERLFDFPGPATSLSRQFARAGQSLRAPVTGPTSKERSISLSRAPHRSLSSLSLSSPRLSQDKYATSHALEGRSVGRSDVVRGVVPVGMAGMSSFGVSGPGEKQHGSSPRAGSRGATMSSFTSPAQSAPEAAVGSKEQQGVVDTPGNESAFAFSRAASRGFFVSDYENQQSSSDAFQCGDVPRTGAQHGPSEASGLYTPQDRLPQEAQIRGSQLSSGRTETLQERQERLQREMDALRQRQQLVTQQARQLYQQKMARPWLVPCNVSPDSTRLATLAIIPSKESRKGSCERSGSCPIFSRCARSGRRRSSGSRVRRIGVYVRPTAPSGQTVPPPAPGASFETNAATVPGWFWENPGLLQCVAPVEVSCSDGKGGGVRSHPLVLKVDVVPSQTGSSLGKKEEDWKKSQASLVSSASASETPKTDPRIVELAKENDTLRQDNALLKAQLERAHAEGVRRRLTNIDLSRRSQVDVYGEDGLLWGQEVENEKLRRQIAELGAALYAAAEDGDFRLAAEALTQQLTDAHQEIATLRKSMRSDSSGRQGPRCRDTSDDATLGANDISVREAAVDSLISQGKRVTTLGRENVWKALSSMKDLVDQVFDRMTRLLTSTCTMKEKVQYLKGLHVLVVSSLDETLDAYEELAATCNKFDQIRAVVFDPKRNSPYCPCRPRRQVLEDDLKHLCIQNKGATEKLRQLRARIVKLEMENLKFYVKHPDEPVRSSEARPVSPLAVSLEVKATETERLSSPKKDKKEKGDRRDISSKDDSASATTAADDDSDRSGSVMRRAVAASRKKVWRKRQEVFPVREDFSTYQLASTIKRLQDEIDRLKDDRQFDRTKAAEREQHLVSRVFNRNQILVDKLAEQDRLLARLMQMIEDRDCMHALAGPTSPTQLAQRQALHEDLEESRTLIRQSSVALREGQTPEPQAFDNLITRLRTLKRDGLRDVTPEEQELLDMINRQASQLRKIHQTVTELADHT</sequence>
<evidence type="ECO:0000313" key="3">
    <source>
        <dbReference type="EMBL" id="KFG42432.1"/>
    </source>
</evidence>
<dbReference type="AlphaFoldDB" id="A0A086KDG4"/>
<feature type="region of interest" description="Disordered" evidence="2">
    <location>
        <begin position="496"/>
        <end position="529"/>
    </location>
</feature>
<feature type="coiled-coil region" evidence="1">
    <location>
        <begin position="531"/>
        <end position="558"/>
    </location>
</feature>
<feature type="region of interest" description="Disordered" evidence="2">
    <location>
        <begin position="80"/>
        <end position="166"/>
    </location>
</feature>
<dbReference type="VEuPathDB" id="ToxoDB:TGP89_227000"/>
<evidence type="ECO:0000313" key="4">
    <source>
        <dbReference type="Proteomes" id="UP000028828"/>
    </source>
</evidence>
<feature type="region of interest" description="Disordered" evidence="2">
    <location>
        <begin position="199"/>
        <end position="252"/>
    </location>
</feature>
<gene>
    <name evidence="3" type="ORF">TGP89_227000</name>
</gene>
<proteinExistence type="predicted"/>
<comment type="caution">
    <text evidence="3">The sequence shown here is derived from an EMBL/GenBank/DDBJ whole genome shotgun (WGS) entry which is preliminary data.</text>
</comment>
<dbReference type="OrthoDB" id="331010at2759"/>
<accession>A0A086KDG4</accession>